<dbReference type="NCBIfam" id="TIGR01557">
    <property type="entry name" value="myb_SHAQKYF"/>
    <property type="match status" value="1"/>
</dbReference>
<keyword evidence="2" id="KW-0804">Transcription</keyword>
<sequence>MKFGGNRESRKRKAHSYDDSAEADKERLRSKGSRIESENDKVDEPGGRESTQEILEQQRIRIEQLEKELRDTRIEIERLRLYNRQLALGLTSIHNDSTKPTSSTLSSLLPLYQPDGTDCRMTSVFHSNWFSGEGTNNIGLQVSSNDSSRLAEGSLEATSKTERKTQSRYWTPDEHKRFLEGLARYGHKDMKAIARFVGTRSPTQVRTHAQKYYLKLAREAAKRQTNQYYRVDSSNLTLASGTIPRKTDEYYATKSASESLSGTKAGNDDISDSANENFVFSDRIFNSTSLYMTALDQDSNFGEAIANSEGILEWMNSDT</sequence>
<evidence type="ECO:0000313" key="8">
    <source>
        <dbReference type="Proteomes" id="UP001300502"/>
    </source>
</evidence>
<dbReference type="InterPro" id="IPR009057">
    <property type="entry name" value="Homeodomain-like_sf"/>
</dbReference>
<evidence type="ECO:0000313" key="7">
    <source>
        <dbReference type="EMBL" id="KAK4527929.1"/>
    </source>
</evidence>
<evidence type="ECO:0000256" key="2">
    <source>
        <dbReference type="ARBA" id="ARBA00023163"/>
    </source>
</evidence>
<dbReference type="PROSITE" id="PS51293">
    <property type="entry name" value="SANT"/>
    <property type="match status" value="1"/>
</dbReference>
<protein>
    <recommendedName>
        <fullName evidence="9">Myb domain-containing protein</fullName>
    </recommendedName>
</protein>
<keyword evidence="8" id="KW-1185">Reference proteome</keyword>
<organism evidence="7 8">
    <name type="scientific">Galdieria yellowstonensis</name>
    <dbReference type="NCBI Taxonomy" id="3028027"/>
    <lineage>
        <taxon>Eukaryota</taxon>
        <taxon>Rhodophyta</taxon>
        <taxon>Bangiophyceae</taxon>
        <taxon>Galdieriales</taxon>
        <taxon>Galdieriaceae</taxon>
        <taxon>Galdieria</taxon>
    </lineage>
</organism>
<evidence type="ECO:0000256" key="4">
    <source>
        <dbReference type="SAM" id="MobiDB-lite"/>
    </source>
</evidence>
<dbReference type="Proteomes" id="UP001300502">
    <property type="component" value="Unassembled WGS sequence"/>
</dbReference>
<feature type="domain" description="HTH myb-type" evidence="6">
    <location>
        <begin position="170"/>
        <end position="217"/>
    </location>
</feature>
<feature type="compositionally biased region" description="Basic and acidic residues" evidence="4">
    <location>
        <begin position="15"/>
        <end position="54"/>
    </location>
</feature>
<feature type="region of interest" description="Disordered" evidence="4">
    <location>
        <begin position="1"/>
        <end position="54"/>
    </location>
</feature>
<dbReference type="GO" id="GO:0003677">
    <property type="term" value="F:DNA binding"/>
    <property type="evidence" value="ECO:0007669"/>
    <property type="project" value="InterPro"/>
</dbReference>
<dbReference type="PANTHER" id="PTHR44042:SF67">
    <property type="entry name" value="MYB-LIKE PROTEIN I"/>
    <property type="match status" value="1"/>
</dbReference>
<evidence type="ECO:0000256" key="3">
    <source>
        <dbReference type="ARBA" id="ARBA00023242"/>
    </source>
</evidence>
<dbReference type="PROSITE" id="PS51294">
    <property type="entry name" value="HTH_MYB"/>
    <property type="match status" value="1"/>
</dbReference>
<dbReference type="CDD" id="cd00167">
    <property type="entry name" value="SANT"/>
    <property type="match status" value="1"/>
</dbReference>
<feature type="domain" description="SANT" evidence="5">
    <location>
        <begin position="170"/>
        <end position="217"/>
    </location>
</feature>
<dbReference type="EMBL" id="JANCYU010000057">
    <property type="protein sequence ID" value="KAK4527929.1"/>
    <property type="molecule type" value="Genomic_DNA"/>
</dbReference>
<dbReference type="Pfam" id="PF00249">
    <property type="entry name" value="Myb_DNA-binding"/>
    <property type="match status" value="1"/>
</dbReference>
<dbReference type="Gene3D" id="1.10.10.60">
    <property type="entry name" value="Homeodomain-like"/>
    <property type="match status" value="1"/>
</dbReference>
<proteinExistence type="predicted"/>
<name>A0AAV9IKP5_9RHOD</name>
<dbReference type="InterPro" id="IPR017930">
    <property type="entry name" value="Myb_dom"/>
</dbReference>
<evidence type="ECO:0000256" key="1">
    <source>
        <dbReference type="ARBA" id="ARBA00023015"/>
    </source>
</evidence>
<dbReference type="PANTHER" id="PTHR44042">
    <property type="entry name" value="DUPLICATED HOMEODOMAIN-LIKE SUPERFAMILY PROTEIN-RELATED"/>
    <property type="match status" value="1"/>
</dbReference>
<keyword evidence="1" id="KW-0805">Transcription regulation</keyword>
<evidence type="ECO:0000259" key="5">
    <source>
        <dbReference type="PROSITE" id="PS51293"/>
    </source>
</evidence>
<dbReference type="SUPFAM" id="SSF46689">
    <property type="entry name" value="Homeodomain-like"/>
    <property type="match status" value="1"/>
</dbReference>
<reference evidence="7 8" key="1">
    <citation type="submission" date="2022-07" db="EMBL/GenBank/DDBJ databases">
        <title>Genome-wide signatures of adaptation to extreme environments.</title>
        <authorList>
            <person name="Cho C.H."/>
            <person name="Yoon H.S."/>
        </authorList>
    </citation>
    <scope>NUCLEOTIDE SEQUENCE [LARGE SCALE GENOMIC DNA]</scope>
    <source>
        <strain evidence="7 8">108.79 E11</strain>
    </source>
</reference>
<dbReference type="AlphaFoldDB" id="A0AAV9IKP5"/>
<evidence type="ECO:0008006" key="9">
    <source>
        <dbReference type="Google" id="ProtNLM"/>
    </source>
</evidence>
<keyword evidence="3" id="KW-0539">Nucleus</keyword>
<dbReference type="InterPro" id="IPR001005">
    <property type="entry name" value="SANT/Myb"/>
</dbReference>
<accession>A0AAV9IKP5</accession>
<dbReference type="InterPro" id="IPR017884">
    <property type="entry name" value="SANT_dom"/>
</dbReference>
<gene>
    <name evidence="7" type="ORF">GAYE_SCF46G5862</name>
</gene>
<comment type="caution">
    <text evidence="7">The sequence shown here is derived from an EMBL/GenBank/DDBJ whole genome shotgun (WGS) entry which is preliminary data.</text>
</comment>
<dbReference type="InterPro" id="IPR006447">
    <property type="entry name" value="Myb_dom_plants"/>
</dbReference>
<evidence type="ECO:0000259" key="6">
    <source>
        <dbReference type="PROSITE" id="PS51294"/>
    </source>
</evidence>
<dbReference type="SMART" id="SM00717">
    <property type="entry name" value="SANT"/>
    <property type="match status" value="1"/>
</dbReference>